<evidence type="ECO:0000313" key="2">
    <source>
        <dbReference type="Proteomes" id="UP000272528"/>
    </source>
</evidence>
<evidence type="ECO:0008006" key="3">
    <source>
        <dbReference type="Google" id="ProtNLM"/>
    </source>
</evidence>
<dbReference type="OrthoDB" id="2601060at2"/>
<name>A0A3Q8X8N1_9BACL</name>
<dbReference type="KEGG" id="palb:EJC50_26950"/>
<accession>A0A3Q8X8N1</accession>
<dbReference type="Proteomes" id="UP000272528">
    <property type="component" value="Chromosome"/>
</dbReference>
<gene>
    <name evidence="1" type="ORF">EJC50_26950</name>
</gene>
<dbReference type="EMBL" id="CP034437">
    <property type="protein sequence ID" value="AZN42928.1"/>
    <property type="molecule type" value="Genomic_DNA"/>
</dbReference>
<dbReference type="AlphaFoldDB" id="A0A3Q8X8N1"/>
<dbReference type="RefSeq" id="WP_126019044.1">
    <property type="nucleotide sequence ID" value="NZ_CP034437.1"/>
</dbReference>
<evidence type="ECO:0000313" key="1">
    <source>
        <dbReference type="EMBL" id="AZN42928.1"/>
    </source>
</evidence>
<reference evidence="2" key="1">
    <citation type="submission" date="2018-12" db="EMBL/GenBank/DDBJ databases">
        <title>Genome sequence of Peanibacillus sp.</title>
        <authorList>
            <person name="Subramani G."/>
            <person name="Srinivasan S."/>
            <person name="Kim M.K."/>
        </authorList>
    </citation>
    <scope>NUCLEOTIDE SEQUENCE [LARGE SCALE GENOMIC DNA]</scope>
    <source>
        <strain evidence="2">18JY67-1</strain>
    </source>
</reference>
<organism evidence="1 2">
    <name type="scientific">Paenibacillus albus</name>
    <dbReference type="NCBI Taxonomy" id="2495582"/>
    <lineage>
        <taxon>Bacteria</taxon>
        <taxon>Bacillati</taxon>
        <taxon>Bacillota</taxon>
        <taxon>Bacilli</taxon>
        <taxon>Bacillales</taxon>
        <taxon>Paenibacillaceae</taxon>
        <taxon>Paenibacillus</taxon>
    </lineage>
</organism>
<proteinExistence type="predicted"/>
<keyword evidence="2" id="KW-1185">Reference proteome</keyword>
<protein>
    <recommendedName>
        <fullName evidence="3">DNA-binding protein</fullName>
    </recommendedName>
</protein>
<sequence length="183" mass="21083">MTDEPVFTVEEVAIMLNKEKRIIYQWLATGTLQGKRRTKGRKGRWEIPASTVKPFIPGRLSEHEKAVLDISAALLEWREQPVSISNKGLVDDLLLHFLSLQDEHYINETEIEEEEERKERCRNLGIAISDNIGWDKLALHQLISMNRNGLVSDATLDEILVSNEWVAAYEYLTNEIVLVRKVE</sequence>